<evidence type="ECO:0000313" key="3">
    <source>
        <dbReference type="Proteomes" id="UP000712673"/>
    </source>
</evidence>
<name>A0A937W4H8_UNCTE</name>
<organism evidence="2 3">
    <name type="scientific">Tectimicrobiota bacterium</name>
    <dbReference type="NCBI Taxonomy" id="2528274"/>
    <lineage>
        <taxon>Bacteria</taxon>
        <taxon>Pseudomonadati</taxon>
        <taxon>Nitrospinota/Tectimicrobiota group</taxon>
        <taxon>Candidatus Tectimicrobiota</taxon>
    </lineage>
</organism>
<keyword evidence="2" id="KW-0378">Hydrolase</keyword>
<proteinExistence type="predicted"/>
<gene>
    <name evidence="2" type="ORF">FJZ47_14345</name>
</gene>
<dbReference type="GO" id="GO:0004519">
    <property type="term" value="F:endonuclease activity"/>
    <property type="evidence" value="ECO:0007669"/>
    <property type="project" value="UniProtKB-KW"/>
</dbReference>
<dbReference type="Proteomes" id="UP000712673">
    <property type="component" value="Unassembled WGS sequence"/>
</dbReference>
<dbReference type="EMBL" id="VGLS01000447">
    <property type="protein sequence ID" value="MBM3224966.1"/>
    <property type="molecule type" value="Genomic_DNA"/>
</dbReference>
<keyword evidence="2" id="KW-0540">Nuclease</keyword>
<reference evidence="2" key="1">
    <citation type="submission" date="2019-03" db="EMBL/GenBank/DDBJ databases">
        <title>Lake Tanganyika Metagenome-Assembled Genomes (MAGs).</title>
        <authorList>
            <person name="Tran P."/>
        </authorList>
    </citation>
    <scope>NUCLEOTIDE SEQUENCE</scope>
    <source>
        <strain evidence="2">K_DeepCast_65m_m2_066</strain>
    </source>
</reference>
<dbReference type="SUPFAM" id="SSF56219">
    <property type="entry name" value="DNase I-like"/>
    <property type="match status" value="1"/>
</dbReference>
<evidence type="ECO:0000259" key="1">
    <source>
        <dbReference type="Pfam" id="PF03372"/>
    </source>
</evidence>
<accession>A0A937W4H8</accession>
<feature type="domain" description="Endonuclease/exonuclease/phosphatase" evidence="1">
    <location>
        <begin position="73"/>
        <end position="240"/>
    </location>
</feature>
<keyword evidence="2" id="KW-0255">Endonuclease</keyword>
<comment type="caution">
    <text evidence="2">The sequence shown here is derived from an EMBL/GenBank/DDBJ whole genome shotgun (WGS) entry which is preliminary data.</text>
</comment>
<dbReference type="InterPro" id="IPR036691">
    <property type="entry name" value="Endo/exonu/phosph_ase_sf"/>
</dbReference>
<sequence length="331" mass="36102">MVEIVITLLIVALLAGLVLWAGGGKTLHASHGSGIIEAIPGALEASPPPPDELLVLSYSLGYGLDEAQQTRVRPAAVYDRLDAVIESIAASGAEIALLQEVDFASRRTHAVDQLQYIAAALGWGFVARVITWECRYLPLPFWLPWQHAGRVRAGQGVISRYPLVQNTRQRLSQPAAQPLVAPLFAPYNTVQMVEVQCGSRTARLLNVDLEAHEPATRQRQAQELVAFVRQVATPNCVLMGALHGADQALESLITGLRDRLRRVVETESPSHELLPPVRLQHALVGPGLQTVEVQRLAPEGTSVSGDRPLLVRVRWALPLTSQHRSTNHEHA</sequence>
<evidence type="ECO:0000313" key="2">
    <source>
        <dbReference type="EMBL" id="MBM3224966.1"/>
    </source>
</evidence>
<dbReference type="InterPro" id="IPR005135">
    <property type="entry name" value="Endo/exonuclease/phosphatase"/>
</dbReference>
<dbReference type="AlphaFoldDB" id="A0A937W4H8"/>
<dbReference type="Gene3D" id="3.60.10.10">
    <property type="entry name" value="Endonuclease/exonuclease/phosphatase"/>
    <property type="match status" value="1"/>
</dbReference>
<dbReference type="Pfam" id="PF03372">
    <property type="entry name" value="Exo_endo_phos"/>
    <property type="match status" value="1"/>
</dbReference>
<protein>
    <submittedName>
        <fullName evidence="2">Endonuclease/exonuclease/phosphatase family protein</fullName>
    </submittedName>
</protein>